<protein>
    <submittedName>
        <fullName evidence="3">Uncharacterized protein</fullName>
    </submittedName>
</protein>
<reference evidence="3" key="1">
    <citation type="submission" date="2020-04" db="EMBL/GenBank/DDBJ databases">
        <authorList>
            <person name="Alioto T."/>
            <person name="Alioto T."/>
            <person name="Gomez Garrido J."/>
        </authorList>
    </citation>
    <scope>NUCLEOTIDE SEQUENCE</scope>
    <source>
        <strain evidence="3">A484AB</strain>
    </source>
</reference>
<dbReference type="InterPro" id="IPR003593">
    <property type="entry name" value="AAA+_ATPase"/>
</dbReference>
<feature type="non-terminal residue" evidence="3">
    <location>
        <position position="1"/>
    </location>
</feature>
<comment type="caution">
    <text evidence="3">The sequence shown here is derived from an EMBL/GenBank/DDBJ whole genome shotgun (WGS) entry which is preliminary data.</text>
</comment>
<dbReference type="Proteomes" id="UP001152795">
    <property type="component" value="Unassembled WGS sequence"/>
</dbReference>
<proteinExistence type="predicted"/>
<dbReference type="PANTHER" id="PTHR47189:SF1">
    <property type="entry name" value="MHC CLASS II TRANSACTIVATOR"/>
    <property type="match status" value="1"/>
</dbReference>
<evidence type="ECO:0000313" key="4">
    <source>
        <dbReference type="Proteomes" id="UP001152795"/>
    </source>
</evidence>
<evidence type="ECO:0000256" key="2">
    <source>
        <dbReference type="ARBA" id="ARBA00022737"/>
    </source>
</evidence>
<keyword evidence="1" id="KW-0433">Leucine-rich repeat</keyword>
<gene>
    <name evidence="3" type="ORF">PACLA_8A000724</name>
</gene>
<name>A0A7D9IRR8_PARCT</name>
<organism evidence="3 4">
    <name type="scientific">Paramuricea clavata</name>
    <name type="common">Red gorgonian</name>
    <name type="synonym">Violescent sea-whip</name>
    <dbReference type="NCBI Taxonomy" id="317549"/>
    <lineage>
        <taxon>Eukaryota</taxon>
        <taxon>Metazoa</taxon>
        <taxon>Cnidaria</taxon>
        <taxon>Anthozoa</taxon>
        <taxon>Octocorallia</taxon>
        <taxon>Malacalcyonacea</taxon>
        <taxon>Plexauridae</taxon>
        <taxon>Paramuricea</taxon>
    </lineage>
</organism>
<dbReference type="SMART" id="SM00382">
    <property type="entry name" value="AAA"/>
    <property type="match status" value="2"/>
</dbReference>
<dbReference type="PROSITE" id="PS50837">
    <property type="entry name" value="NACHT"/>
    <property type="match status" value="2"/>
</dbReference>
<keyword evidence="2" id="KW-0677">Repeat</keyword>
<dbReference type="InterPro" id="IPR027417">
    <property type="entry name" value="P-loop_NTPase"/>
</dbReference>
<dbReference type="GO" id="GO:0045348">
    <property type="term" value="P:positive regulation of MHC class II biosynthetic process"/>
    <property type="evidence" value="ECO:0007669"/>
    <property type="project" value="TreeGrafter"/>
</dbReference>
<dbReference type="SUPFAM" id="SSF52540">
    <property type="entry name" value="P-loop containing nucleoside triphosphate hydrolases"/>
    <property type="match status" value="2"/>
</dbReference>
<sequence length="1082" mass="124679">DGKSSATFLTFILGEVIYLLPCLPILKRHSGVGWSCDSKFVIEYFLDSFAQGCTTMDNDIQDSGTEDCINVYKEQVLNRSRDPGIIYGPNANIDELYIDVLVYTERAQHNFPKEMKRHEIYDVYKEVPQTSILLERIDELFYPNRDTKGKFPRSILVIGRPGIGKTVLTEKILHDWANGIDEYYSDKIVFFFKFRWFNKNINKLTNISLKTFLQFGTGLSDENFESIYEEIAKEPQKAILIFDGLDEYHDDPISCLDQSRIIPNDCNTGTSAINLFIKLVLDDLLKGATVVVTSRPTADDFYSRLDFDRNVEIIGFTSNKIEEYVGRFCDNNNTSDLKMKVWNHIKSSSELLNLCYIPVNCFIVCVTLSGCLGDPRNETSALPTTLTELYQTAIDHLEKHHHRNAGRNSTAHEALKQLQRLAYLGMESGQLVFNQTLFDEEMRKSGLLNSLSNPIFPLRTQFCFIHLTIQEFLAARHVTETFAPAEIKRFISDHIESGQWHLVLQFIAGLLERFKVDKGDEGLPVFMFYPARNAFCTAFKYREWIAFLEIKRPKCRPWFTAGKRFTISERKYVRTQPSMHALTTKYEFGHLQTLRASRPVLSQVMNDKLMAKPSTRSMGGTGFIGIHRNQDTPDFIAQECTTMDNDIQDSGTEDCTDVYKEQVLNRSRDPGIIYGPNADIDDLYVDVVIHTGRAQHKFLKEMNRHEIYDVYMKVPETSIRLEKIGDLFYPNRDTKGEFPRSILVIGRPGIGKTVLTEKILRDWANGVDEYYSDKIVFFFKFRWFNENINKLTNISLKTFLRFGTGLSEEKFEGIYEEIAKEPHKAVLIFDGLDEYHGDPISYLDQPRIIPNDLDTGTSPMNLFIKLVLGDLLKGATVVVTSRPTADDFYSRINFDRKVEIIGFTFDKIEEYVRRFCDNNNTINCFIVALPTTLTELYQTAIDHFEKHHHRNADRNSTAHEALKQLERLAFLGMESGQLVFDQTLFDKEMKKSGLLNSLSNPIFLLRTQFCFIHLTIQEFLAARHVTETFVPPEIKKFIFDHVECGKWHLVLQFIAGLLAKKKAWKLLMVIKVHALKDEDYES</sequence>
<feature type="non-terminal residue" evidence="3">
    <location>
        <position position="1082"/>
    </location>
</feature>
<dbReference type="EMBL" id="CACRXK020009434">
    <property type="protein sequence ID" value="CAB4017180.1"/>
    <property type="molecule type" value="Genomic_DNA"/>
</dbReference>
<dbReference type="PANTHER" id="PTHR47189">
    <property type="entry name" value="MHC CLASS II TRANSACTIVATOR"/>
    <property type="match status" value="1"/>
</dbReference>
<dbReference type="GO" id="GO:0045944">
    <property type="term" value="P:positive regulation of transcription by RNA polymerase II"/>
    <property type="evidence" value="ECO:0007669"/>
    <property type="project" value="TreeGrafter"/>
</dbReference>
<dbReference type="AlphaFoldDB" id="A0A7D9IRR8"/>
<dbReference type="GO" id="GO:0045345">
    <property type="term" value="P:positive regulation of MHC class I biosynthetic process"/>
    <property type="evidence" value="ECO:0007669"/>
    <property type="project" value="TreeGrafter"/>
</dbReference>
<dbReference type="InterPro" id="IPR007111">
    <property type="entry name" value="NACHT_NTPase"/>
</dbReference>
<evidence type="ECO:0000256" key="1">
    <source>
        <dbReference type="ARBA" id="ARBA00022614"/>
    </source>
</evidence>
<dbReference type="Pfam" id="PF05729">
    <property type="entry name" value="NACHT"/>
    <property type="match status" value="2"/>
</dbReference>
<accession>A0A7D9IRR8</accession>
<keyword evidence="4" id="KW-1185">Reference proteome</keyword>
<dbReference type="OrthoDB" id="120976at2759"/>
<dbReference type="Gene3D" id="3.40.50.300">
    <property type="entry name" value="P-loop containing nucleotide triphosphate hydrolases"/>
    <property type="match status" value="2"/>
</dbReference>
<evidence type="ECO:0000313" key="3">
    <source>
        <dbReference type="EMBL" id="CAB4017180.1"/>
    </source>
</evidence>